<accession>A0A4R4Z0T8</accession>
<comment type="caution">
    <text evidence="5">The sequence shown here is derived from an EMBL/GenBank/DDBJ whole genome shotgun (WGS) entry which is preliminary data.</text>
</comment>
<proteinExistence type="predicted"/>
<protein>
    <recommendedName>
        <fullName evidence="4">CRISPR type III-associated protein domain-containing protein</fullName>
    </recommendedName>
</protein>
<feature type="domain" description="CRISPR type III-associated protein" evidence="4">
    <location>
        <begin position="64"/>
        <end position="112"/>
    </location>
</feature>
<evidence type="ECO:0000313" key="5">
    <source>
        <dbReference type="EMBL" id="TDD49642.1"/>
    </source>
</evidence>
<evidence type="ECO:0000256" key="1">
    <source>
        <dbReference type="ARBA" id="ARBA00023118"/>
    </source>
</evidence>
<dbReference type="EMBL" id="SMKW01000024">
    <property type="protein sequence ID" value="TDD49642.1"/>
    <property type="molecule type" value="Genomic_DNA"/>
</dbReference>
<evidence type="ECO:0000259" key="4">
    <source>
        <dbReference type="Pfam" id="PF03787"/>
    </source>
</evidence>
<dbReference type="OrthoDB" id="5362408at2"/>
<dbReference type="PANTHER" id="PTHR35579:SF3">
    <property type="entry name" value="CRISPR SYSTEM CMS ENDORIBONUCLEASE CSM3"/>
    <property type="match status" value="1"/>
</dbReference>
<feature type="compositionally biased region" description="Basic and acidic residues" evidence="3">
    <location>
        <begin position="626"/>
        <end position="636"/>
    </location>
</feature>
<organism evidence="5 6">
    <name type="scientific">Saccharopolyspora elongata</name>
    <dbReference type="NCBI Taxonomy" id="2530387"/>
    <lineage>
        <taxon>Bacteria</taxon>
        <taxon>Bacillati</taxon>
        <taxon>Actinomycetota</taxon>
        <taxon>Actinomycetes</taxon>
        <taxon>Pseudonocardiales</taxon>
        <taxon>Pseudonocardiaceae</taxon>
        <taxon>Saccharopolyspora</taxon>
    </lineage>
</organism>
<feature type="region of interest" description="Disordered" evidence="3">
    <location>
        <begin position="626"/>
        <end position="650"/>
    </location>
</feature>
<evidence type="ECO:0000256" key="3">
    <source>
        <dbReference type="SAM" id="MobiDB-lite"/>
    </source>
</evidence>
<reference evidence="5 6" key="1">
    <citation type="submission" date="2019-03" db="EMBL/GenBank/DDBJ databases">
        <title>Draft genome sequences of novel Actinobacteria.</title>
        <authorList>
            <person name="Sahin N."/>
            <person name="Ay H."/>
            <person name="Saygin H."/>
        </authorList>
    </citation>
    <scope>NUCLEOTIDE SEQUENCE [LARGE SCALE GENOMIC DNA]</scope>
    <source>
        <strain evidence="5 6">7K502</strain>
    </source>
</reference>
<gene>
    <name evidence="5" type="ORF">E1288_19220</name>
</gene>
<keyword evidence="1" id="KW-0051">Antiviral defense</keyword>
<dbReference type="PANTHER" id="PTHR35579">
    <property type="entry name" value="CRISPR SYSTEM CMS ENDORIBONUCLEASE CSM3"/>
    <property type="match status" value="1"/>
</dbReference>
<keyword evidence="6" id="KW-1185">Reference proteome</keyword>
<dbReference type="AlphaFoldDB" id="A0A4R4Z0T8"/>
<dbReference type="GO" id="GO:0051607">
    <property type="term" value="P:defense response to virus"/>
    <property type="evidence" value="ECO:0007669"/>
    <property type="project" value="UniProtKB-KW"/>
</dbReference>
<comment type="subunit">
    <text evidence="2">Part of the Csm effector complex that includes Cas10, Csm2, Csm3, Csm4 and Csm5.</text>
</comment>
<feature type="region of interest" description="Disordered" evidence="3">
    <location>
        <begin position="1"/>
        <end position="22"/>
    </location>
</feature>
<dbReference type="InterPro" id="IPR052216">
    <property type="entry name" value="CRISPR_Csm3_endoribonuclease"/>
</dbReference>
<sequence length="650" mass="71833">MSPSDYARFSPPQGQGHPGGRALDEVFVNPYTFVPLPAEAPQRAAPNGHRGDPALLSGKLTVSIEAVTPLLIRGFGDDDSPELPTRPDGTAFIPGSSWKGAIRSLHEAMTGSCLRVFDDEFVPSYRDPVEWSKGRRMAVVTVAPQGDRPPVLELCELGDMREDRLSAKQLDDINARHPLLSGTRFTKEDGVFQRDPSGEWVLFLSDTRDDSGPYFGHLRKCNGQPVEVRREVWDRFRELVAGADDQRPSEREAQDGPIKLVTVRRKNDNGTEEVCTVGYRHIAGAELRKHQPVWVTWDPKHGITDLGLAMAWRHPGEHSTGERVREFGPCTSDRELCPSCRLFGSADLSGKPDDPEAADRAMQRSYRGHVRFSDALADVAVKPEPYTLPPLGVPRPGAGQFYLHNDEFEGKTASGQQQPLREWGSEAAQEELRELRGRKYYWHTPTFNGREVARTHQRNSKMAAAAVAFPAGTKLTATITFTDIDRAQLGGLLAALLPGRAMQAGGLLQHVGGGRPLGFGSSRITLVEGEMWTNGSRYGGGSAQQPVDAEQLLAEFRDAQPEPLRKTLWPQLAEVLHPDSVDPEKVWYPPGKPWALRGSEKFDAGFAFWKHTSGYGEYPLTSLPHVDPRAEHDHELPLVVEENPQQKGSS</sequence>
<evidence type="ECO:0000313" key="6">
    <source>
        <dbReference type="Proteomes" id="UP000294947"/>
    </source>
</evidence>
<name>A0A4R4Z0T8_9PSEU</name>
<dbReference type="Proteomes" id="UP000294947">
    <property type="component" value="Unassembled WGS sequence"/>
</dbReference>
<dbReference type="Pfam" id="PF03787">
    <property type="entry name" value="RAMPs"/>
    <property type="match status" value="1"/>
</dbReference>
<dbReference type="InterPro" id="IPR005537">
    <property type="entry name" value="RAMP_III_fam"/>
</dbReference>
<evidence type="ECO:0000256" key="2">
    <source>
        <dbReference type="ARBA" id="ARBA00093789"/>
    </source>
</evidence>